<gene>
    <name evidence="2" type="ORF">DB88DRAFT_474119</name>
</gene>
<keyword evidence="3" id="KW-1185">Reference proteome</keyword>
<comment type="caution">
    <text evidence="2">The sequence shown here is derived from an EMBL/GenBank/DDBJ whole genome shotgun (WGS) entry which is preliminary data.</text>
</comment>
<dbReference type="AlphaFoldDB" id="A0AAD9CXL2"/>
<evidence type="ECO:0000313" key="2">
    <source>
        <dbReference type="EMBL" id="KAK1922599.1"/>
    </source>
</evidence>
<feature type="compositionally biased region" description="Basic and acidic residues" evidence="1">
    <location>
        <begin position="54"/>
        <end position="63"/>
    </location>
</feature>
<dbReference type="EMBL" id="JAODAN010000008">
    <property type="protein sequence ID" value="KAK1922599.1"/>
    <property type="molecule type" value="Genomic_DNA"/>
</dbReference>
<dbReference type="Proteomes" id="UP001182556">
    <property type="component" value="Unassembled WGS sequence"/>
</dbReference>
<feature type="compositionally biased region" description="Gly residues" evidence="1">
    <location>
        <begin position="272"/>
        <end position="282"/>
    </location>
</feature>
<accession>A0AAD9CXL2</accession>
<evidence type="ECO:0000313" key="3">
    <source>
        <dbReference type="Proteomes" id="UP001182556"/>
    </source>
</evidence>
<feature type="compositionally biased region" description="Pro residues" evidence="1">
    <location>
        <begin position="208"/>
        <end position="228"/>
    </location>
</feature>
<evidence type="ECO:0000256" key="1">
    <source>
        <dbReference type="SAM" id="MobiDB-lite"/>
    </source>
</evidence>
<sequence>MPATDKYCPCCARSREVALGPPSSPAPPETPSVSPARPTPSPQTPGGSKKNPKNRSERRAGLYEEFADKSRFVLVPKDRRCQPCARRNDPCFVDHESLRRKKCCSCRKGSCNFKDDPPNVDELLSLAARAPEDKGATTESDDESDDESESPGTPSPRAPKKKAAPTPSPRASKKRSRLVSYSPSPPSPPSPPSTRRAVRRRTAAQTTAPPPPAPAAPPTATASPPPLPSRQLSPETLGIINLLSFTSDEGMREYLRQRLTKKGVLTDPKGPSGSGSGSGSKL</sequence>
<feature type="region of interest" description="Disordered" evidence="1">
    <location>
        <begin position="108"/>
        <end position="234"/>
    </location>
</feature>
<feature type="compositionally biased region" description="Pro residues" evidence="1">
    <location>
        <begin position="183"/>
        <end position="192"/>
    </location>
</feature>
<reference evidence="2" key="1">
    <citation type="submission" date="2023-02" db="EMBL/GenBank/DDBJ databases">
        <title>Identification and recombinant expression of a fungal hydrolase from Papiliotrema laurentii that hydrolyzes apple cutin and clears colloidal polyester polyurethane.</title>
        <authorList>
            <consortium name="DOE Joint Genome Institute"/>
            <person name="Roman V.A."/>
            <person name="Bojanowski C."/>
            <person name="Crable B.R."/>
            <person name="Wagner D.N."/>
            <person name="Hung C.S."/>
            <person name="Nadeau L.J."/>
            <person name="Schratz L."/>
            <person name="Haridas S."/>
            <person name="Pangilinan J."/>
            <person name="Lipzen A."/>
            <person name="Na H."/>
            <person name="Yan M."/>
            <person name="Ng V."/>
            <person name="Grigoriev I.V."/>
            <person name="Spatafora J.W."/>
            <person name="Barlow D."/>
            <person name="Biffinger J."/>
            <person name="Kelley-Loughnane N."/>
            <person name="Varaljay V.A."/>
            <person name="Crookes-Goodson W.J."/>
        </authorList>
    </citation>
    <scope>NUCLEOTIDE SEQUENCE</scope>
    <source>
        <strain evidence="2">5307AH</strain>
    </source>
</reference>
<feature type="region of interest" description="Disordered" evidence="1">
    <location>
        <begin position="16"/>
        <end position="63"/>
    </location>
</feature>
<name>A0AAD9CXL2_PAPLA</name>
<proteinExistence type="predicted"/>
<protein>
    <submittedName>
        <fullName evidence="2">Uncharacterized protein</fullName>
    </submittedName>
</protein>
<feature type="region of interest" description="Disordered" evidence="1">
    <location>
        <begin position="259"/>
        <end position="282"/>
    </location>
</feature>
<feature type="compositionally biased region" description="Acidic residues" evidence="1">
    <location>
        <begin position="139"/>
        <end position="149"/>
    </location>
</feature>
<organism evidence="2 3">
    <name type="scientific">Papiliotrema laurentii</name>
    <name type="common">Cryptococcus laurentii</name>
    <dbReference type="NCBI Taxonomy" id="5418"/>
    <lineage>
        <taxon>Eukaryota</taxon>
        <taxon>Fungi</taxon>
        <taxon>Dikarya</taxon>
        <taxon>Basidiomycota</taxon>
        <taxon>Agaricomycotina</taxon>
        <taxon>Tremellomycetes</taxon>
        <taxon>Tremellales</taxon>
        <taxon>Rhynchogastremaceae</taxon>
        <taxon>Papiliotrema</taxon>
    </lineage>
</organism>